<dbReference type="EMBL" id="JBHLWN010000124">
    <property type="protein sequence ID" value="MFC0216653.1"/>
    <property type="molecule type" value="Genomic_DNA"/>
</dbReference>
<dbReference type="Proteomes" id="UP001589776">
    <property type="component" value="Unassembled WGS sequence"/>
</dbReference>
<keyword evidence="3" id="KW-1185">Reference proteome</keyword>
<evidence type="ECO:0000313" key="3">
    <source>
        <dbReference type="Proteomes" id="UP001589776"/>
    </source>
</evidence>
<dbReference type="Pfam" id="PF12867">
    <property type="entry name" value="DinB_2"/>
    <property type="match status" value="1"/>
</dbReference>
<feature type="domain" description="DinB-like" evidence="1">
    <location>
        <begin position="9"/>
        <end position="147"/>
    </location>
</feature>
<organism evidence="2 3">
    <name type="scientific">Paenibacillus chartarius</name>
    <dbReference type="NCBI Taxonomy" id="747481"/>
    <lineage>
        <taxon>Bacteria</taxon>
        <taxon>Bacillati</taxon>
        <taxon>Bacillota</taxon>
        <taxon>Bacilli</taxon>
        <taxon>Bacillales</taxon>
        <taxon>Paenibacillaceae</taxon>
        <taxon>Paenibacillus</taxon>
    </lineage>
</organism>
<sequence>MNSEQLLRQVELVRAITLTAFDHLDEELADRQPAGFPNNIRWNLGHILITQEQLATHFAGMEPQLPPEYLRWFGNKTKPSDWTETTPTLQELKHRLQIQTAYICDKLGPRLDDPALKPFVRLGREMTTIGEVLTHSLYHEGLHQGAILGLRKAIAARNG</sequence>
<comment type="caution">
    <text evidence="2">The sequence shown here is derived from an EMBL/GenBank/DDBJ whole genome shotgun (WGS) entry which is preliminary data.</text>
</comment>
<proteinExistence type="predicted"/>
<reference evidence="2 3" key="1">
    <citation type="submission" date="2024-09" db="EMBL/GenBank/DDBJ databases">
        <authorList>
            <person name="Sun Q."/>
            <person name="Mori K."/>
        </authorList>
    </citation>
    <scope>NUCLEOTIDE SEQUENCE [LARGE SCALE GENOMIC DNA]</scope>
    <source>
        <strain evidence="2 3">CCM 7759</strain>
    </source>
</reference>
<dbReference type="RefSeq" id="WP_377475048.1">
    <property type="nucleotide sequence ID" value="NZ_JBHLWN010000124.1"/>
</dbReference>
<dbReference type="SUPFAM" id="SSF109854">
    <property type="entry name" value="DinB/YfiT-like putative metalloenzymes"/>
    <property type="match status" value="1"/>
</dbReference>
<dbReference type="InterPro" id="IPR034660">
    <property type="entry name" value="DinB/YfiT-like"/>
</dbReference>
<protein>
    <submittedName>
        <fullName evidence="2">DinB family protein</fullName>
    </submittedName>
</protein>
<evidence type="ECO:0000259" key="1">
    <source>
        <dbReference type="Pfam" id="PF12867"/>
    </source>
</evidence>
<dbReference type="Gene3D" id="1.20.120.450">
    <property type="entry name" value="dinb family like domain"/>
    <property type="match status" value="1"/>
</dbReference>
<dbReference type="InterPro" id="IPR024775">
    <property type="entry name" value="DinB-like"/>
</dbReference>
<gene>
    <name evidence="2" type="ORF">ACFFK0_30090</name>
</gene>
<accession>A0ABV6DVG4</accession>
<evidence type="ECO:0000313" key="2">
    <source>
        <dbReference type="EMBL" id="MFC0216653.1"/>
    </source>
</evidence>
<name>A0ABV6DVG4_9BACL</name>